<feature type="binding site" evidence="8">
    <location>
        <position position="93"/>
    </location>
    <ligand>
        <name>shikimate</name>
        <dbReference type="ChEBI" id="CHEBI:36208"/>
    </ligand>
</feature>
<dbReference type="EC" id="1.1.1.25" evidence="2 8"/>
<protein>
    <recommendedName>
        <fullName evidence="2 8">Shikimate dehydrogenase (NADP(+))</fullName>
        <shortName evidence="8">SDH</shortName>
        <ecNumber evidence="2 8">1.1.1.25</ecNumber>
    </recommendedName>
</protein>
<feature type="domain" description="Shikimate dehydrogenase substrate binding N-terminal" evidence="10">
    <location>
        <begin position="23"/>
        <end position="95"/>
    </location>
</feature>
<evidence type="ECO:0000256" key="8">
    <source>
        <dbReference type="HAMAP-Rule" id="MF_00222"/>
    </source>
</evidence>
<keyword evidence="6 8" id="KW-0057">Aromatic amino acid biosynthesis</keyword>
<dbReference type="RefSeq" id="WP_271916784.1">
    <property type="nucleotide sequence ID" value="NZ_JAQNDO010000001.1"/>
</dbReference>
<evidence type="ECO:0000313" key="13">
    <source>
        <dbReference type="Proteomes" id="UP001221411"/>
    </source>
</evidence>
<evidence type="ECO:0000259" key="10">
    <source>
        <dbReference type="Pfam" id="PF08501"/>
    </source>
</evidence>
<feature type="binding site" evidence="8">
    <location>
        <position position="240"/>
    </location>
    <ligand>
        <name>NADP(+)</name>
        <dbReference type="ChEBI" id="CHEBI:58349"/>
    </ligand>
</feature>
<evidence type="ECO:0000256" key="5">
    <source>
        <dbReference type="ARBA" id="ARBA00023002"/>
    </source>
</evidence>
<dbReference type="PANTHER" id="PTHR21089:SF1">
    <property type="entry name" value="BIFUNCTIONAL 3-DEHYDROQUINATE DEHYDRATASE_SHIKIMATE DEHYDROGENASE, CHLOROPLASTIC"/>
    <property type="match status" value="1"/>
</dbReference>
<feature type="domain" description="Quinate/shikimate 5-dehydrogenase/glutamyl-tRNA reductase" evidence="9">
    <location>
        <begin position="121"/>
        <end position="192"/>
    </location>
</feature>
<evidence type="ECO:0000259" key="11">
    <source>
        <dbReference type="Pfam" id="PF18317"/>
    </source>
</evidence>
<keyword evidence="5 8" id="KW-0560">Oxidoreductase</keyword>
<feature type="binding site" evidence="8">
    <location>
        <position position="68"/>
    </location>
    <ligand>
        <name>shikimate</name>
        <dbReference type="ChEBI" id="CHEBI:36208"/>
    </ligand>
</feature>
<evidence type="ECO:0000256" key="2">
    <source>
        <dbReference type="ARBA" id="ARBA00012962"/>
    </source>
</evidence>
<evidence type="ECO:0000259" key="9">
    <source>
        <dbReference type="Pfam" id="PF01488"/>
    </source>
</evidence>
<gene>
    <name evidence="8" type="primary">aroE</name>
    <name evidence="12" type="ORF">POL67_09145</name>
</gene>
<comment type="similarity">
    <text evidence="8">Belongs to the shikimate dehydrogenase family.</text>
</comment>
<evidence type="ECO:0000256" key="6">
    <source>
        <dbReference type="ARBA" id="ARBA00023141"/>
    </source>
</evidence>
<comment type="subunit">
    <text evidence="8">Homodimer.</text>
</comment>
<feature type="binding site" evidence="8">
    <location>
        <position position="217"/>
    </location>
    <ligand>
        <name>NADP(+)</name>
        <dbReference type="ChEBI" id="CHEBI:58349"/>
    </ligand>
</feature>
<evidence type="ECO:0000256" key="3">
    <source>
        <dbReference type="ARBA" id="ARBA00022605"/>
    </source>
</evidence>
<proteinExistence type="inferred from homology"/>
<dbReference type="SUPFAM" id="SSF53223">
    <property type="entry name" value="Aminoacid dehydrogenase-like, N-terminal domain"/>
    <property type="match status" value="1"/>
</dbReference>
<dbReference type="Pfam" id="PF18317">
    <property type="entry name" value="SDH_C"/>
    <property type="match status" value="1"/>
</dbReference>
<dbReference type="Pfam" id="PF01488">
    <property type="entry name" value="Shikimate_DH"/>
    <property type="match status" value="1"/>
</dbReference>
<evidence type="ECO:0000256" key="4">
    <source>
        <dbReference type="ARBA" id="ARBA00022857"/>
    </source>
</evidence>
<dbReference type="InterPro" id="IPR006151">
    <property type="entry name" value="Shikm_DH/Glu-tRNA_Rdtase"/>
</dbReference>
<feature type="binding site" evidence="8">
    <location>
        <position position="219"/>
    </location>
    <ligand>
        <name>shikimate</name>
        <dbReference type="ChEBI" id="CHEBI:36208"/>
    </ligand>
</feature>
<evidence type="ECO:0000256" key="1">
    <source>
        <dbReference type="ARBA" id="ARBA00004871"/>
    </source>
</evidence>
<organism evidence="12 13">
    <name type="scientific">Polyangium mundeleinium</name>
    <dbReference type="NCBI Taxonomy" id="2995306"/>
    <lineage>
        <taxon>Bacteria</taxon>
        <taxon>Pseudomonadati</taxon>
        <taxon>Myxococcota</taxon>
        <taxon>Polyangia</taxon>
        <taxon>Polyangiales</taxon>
        <taxon>Polyangiaceae</taxon>
        <taxon>Polyangium</taxon>
    </lineage>
</organism>
<comment type="caution">
    <text evidence="8">Lacks conserved residue(s) required for the propagation of feature annotation.</text>
</comment>
<dbReference type="InterPro" id="IPR046346">
    <property type="entry name" value="Aminoacid_DH-like_N_sf"/>
</dbReference>
<dbReference type="InterPro" id="IPR022893">
    <property type="entry name" value="Shikimate_DH_fam"/>
</dbReference>
<dbReference type="NCBIfam" id="TIGR00507">
    <property type="entry name" value="aroE"/>
    <property type="match status" value="1"/>
</dbReference>
<feature type="binding site" evidence="8">
    <location>
        <position position="108"/>
    </location>
    <ligand>
        <name>shikimate</name>
        <dbReference type="ChEBI" id="CHEBI:36208"/>
    </ligand>
</feature>
<keyword evidence="4 8" id="KW-0521">NADP</keyword>
<feature type="binding site" evidence="8">
    <location>
        <position position="247"/>
    </location>
    <ligand>
        <name>shikimate</name>
        <dbReference type="ChEBI" id="CHEBI:36208"/>
    </ligand>
</feature>
<evidence type="ECO:0000313" key="12">
    <source>
        <dbReference type="EMBL" id="MDC0741509.1"/>
    </source>
</evidence>
<name>A0ABT5EJH3_9BACT</name>
<dbReference type="InterPro" id="IPR041121">
    <property type="entry name" value="SDH_C"/>
</dbReference>
<dbReference type="EMBL" id="JAQNDO010000001">
    <property type="protein sequence ID" value="MDC0741509.1"/>
    <property type="molecule type" value="Genomic_DNA"/>
</dbReference>
<dbReference type="InterPro" id="IPR013708">
    <property type="entry name" value="Shikimate_DH-bd_N"/>
</dbReference>
<keyword evidence="3 8" id="KW-0028">Amino-acid biosynthesis</keyword>
<dbReference type="InterPro" id="IPR036291">
    <property type="entry name" value="NAD(P)-bd_dom_sf"/>
</dbReference>
<dbReference type="HAMAP" id="MF_00222">
    <property type="entry name" value="Shikimate_DH_AroE"/>
    <property type="match status" value="1"/>
</dbReference>
<dbReference type="Gene3D" id="3.40.50.10860">
    <property type="entry name" value="Leucine Dehydrogenase, chain A, domain 1"/>
    <property type="match status" value="1"/>
</dbReference>
<feature type="binding site" evidence="8">
    <location>
        <begin position="131"/>
        <end position="135"/>
    </location>
    <ligand>
        <name>NADP(+)</name>
        <dbReference type="ChEBI" id="CHEBI:58349"/>
    </ligand>
</feature>
<dbReference type="Proteomes" id="UP001221411">
    <property type="component" value="Unassembled WGS sequence"/>
</dbReference>
<dbReference type="Gene3D" id="3.40.50.720">
    <property type="entry name" value="NAD(P)-binding Rossmann-like Domain"/>
    <property type="match status" value="1"/>
</dbReference>
<comment type="pathway">
    <text evidence="1 8">Metabolic intermediate biosynthesis; chorismate biosynthesis; chorismate from D-erythrose 4-phosphate and phosphoenolpyruvate: step 4/7.</text>
</comment>
<comment type="catalytic activity">
    <reaction evidence="7 8">
        <text>shikimate + NADP(+) = 3-dehydroshikimate + NADPH + H(+)</text>
        <dbReference type="Rhea" id="RHEA:17737"/>
        <dbReference type="ChEBI" id="CHEBI:15378"/>
        <dbReference type="ChEBI" id="CHEBI:16630"/>
        <dbReference type="ChEBI" id="CHEBI:36208"/>
        <dbReference type="ChEBI" id="CHEBI:57783"/>
        <dbReference type="ChEBI" id="CHEBI:58349"/>
        <dbReference type="EC" id="1.1.1.25"/>
    </reaction>
</comment>
<comment type="caution">
    <text evidence="12">The sequence shown here is derived from an EMBL/GenBank/DDBJ whole genome shotgun (WGS) entry which is preliminary data.</text>
</comment>
<sequence length="277" mass="28585">MTNAHASAAKLTLCGSISLYPVSLGAAMHLAGYRALGLPFTYVPFRVTDLGGAITGMRALGIRGLGVSMPYKQQILPLLDTIDPLAAKIGAVNTVVQEDGRLLGHNTDCVGAVRAIEEIAPVKGARALVLGAGGAGRAVAHGLADAGAEVVVTNRSLDKAEALAAEIGGRAAGVEEARNAGRYDVVVNATSVGMGEIAAESPVPEEAIPAGLLVMDIVYKPIETALVRAATRRGARVIHGGRMLLHQAARQFELYTGERAPLDAMDAALREQIANLG</sequence>
<feature type="domain" description="SDH C-terminal" evidence="11">
    <location>
        <begin position="242"/>
        <end position="270"/>
    </location>
</feature>
<keyword evidence="13" id="KW-1185">Reference proteome</keyword>
<dbReference type="PANTHER" id="PTHR21089">
    <property type="entry name" value="SHIKIMATE DEHYDROGENASE"/>
    <property type="match status" value="1"/>
</dbReference>
<dbReference type="SUPFAM" id="SSF51735">
    <property type="entry name" value="NAD(P)-binding Rossmann-fold domains"/>
    <property type="match status" value="1"/>
</dbReference>
<dbReference type="GO" id="GO:0004764">
    <property type="term" value="F:shikimate 3-dehydrogenase (NADP+) activity"/>
    <property type="evidence" value="ECO:0007669"/>
    <property type="project" value="UniProtKB-EC"/>
</dbReference>
<evidence type="ECO:0000256" key="7">
    <source>
        <dbReference type="ARBA" id="ARBA00049442"/>
    </source>
</evidence>
<dbReference type="InterPro" id="IPR011342">
    <property type="entry name" value="Shikimate_DH"/>
</dbReference>
<reference evidence="12 13" key="1">
    <citation type="submission" date="2022-11" db="EMBL/GenBank/DDBJ databases">
        <title>Minimal conservation of predation-associated metabolite biosynthetic gene clusters underscores biosynthetic potential of Myxococcota including descriptions for ten novel species: Archangium lansinium sp. nov., Myxococcus landrumus sp. nov., Nannocystis bai.</title>
        <authorList>
            <person name="Ahearne A."/>
            <person name="Stevens C."/>
            <person name="Dowd S."/>
        </authorList>
    </citation>
    <scope>NUCLEOTIDE SEQUENCE [LARGE SCALE GENOMIC DNA]</scope>
    <source>
        <strain evidence="12 13">RJM3</strain>
    </source>
</reference>
<dbReference type="Pfam" id="PF08501">
    <property type="entry name" value="Shikimate_dh_N"/>
    <property type="match status" value="1"/>
</dbReference>
<accession>A0ABT5EJH3</accession>
<dbReference type="CDD" id="cd01065">
    <property type="entry name" value="NAD_bind_Shikimate_DH"/>
    <property type="match status" value="1"/>
</dbReference>
<comment type="function">
    <text evidence="8">Involved in the biosynthesis of the chorismate, which leads to the biosynthesis of aromatic amino acids. Catalyzes the reversible NADPH linked reduction of 3-dehydroshikimate (DHSA) to yield shikimate (SA).</text>
</comment>
<feature type="active site" description="Proton acceptor" evidence="8">
    <location>
        <position position="72"/>
    </location>
</feature>
<dbReference type="NCBIfam" id="NF001319">
    <property type="entry name" value="PRK00258.3-3"/>
    <property type="match status" value="1"/>
</dbReference>